<dbReference type="InterPro" id="IPR004381">
    <property type="entry name" value="Glycerate_kinase"/>
</dbReference>
<dbReference type="GO" id="GO:0008887">
    <property type="term" value="F:glycerate kinase activity"/>
    <property type="evidence" value="ECO:0007669"/>
    <property type="project" value="InterPro"/>
</dbReference>
<organism evidence="1">
    <name type="scientific">marine sediment metagenome</name>
    <dbReference type="NCBI Taxonomy" id="412755"/>
    <lineage>
        <taxon>unclassified sequences</taxon>
        <taxon>metagenomes</taxon>
        <taxon>ecological metagenomes</taxon>
    </lineage>
</organism>
<dbReference type="Pfam" id="PF02595">
    <property type="entry name" value="Gly_kinase"/>
    <property type="match status" value="1"/>
</dbReference>
<accession>X1I450</accession>
<dbReference type="NCBIfam" id="TIGR00045">
    <property type="entry name" value="glycerate kinase"/>
    <property type="match status" value="1"/>
</dbReference>
<gene>
    <name evidence="1" type="ORF">S03H2_42626</name>
</gene>
<comment type="caution">
    <text evidence="1">The sequence shown here is derived from an EMBL/GenBank/DDBJ whole genome shotgun (WGS) entry which is preliminary data.</text>
</comment>
<dbReference type="InterPro" id="IPR036129">
    <property type="entry name" value="Glycerate_kinase_sf"/>
</dbReference>
<dbReference type="SUPFAM" id="SSF110738">
    <property type="entry name" value="Glycerate kinase I"/>
    <property type="match status" value="1"/>
</dbReference>
<proteinExistence type="predicted"/>
<dbReference type="PANTHER" id="PTHR21599">
    <property type="entry name" value="GLYCERATE KINASE"/>
    <property type="match status" value="1"/>
</dbReference>
<dbReference type="PANTHER" id="PTHR21599:SF0">
    <property type="entry name" value="GLYCERATE KINASE"/>
    <property type="match status" value="1"/>
</dbReference>
<protein>
    <recommendedName>
        <fullName evidence="2">Glycerate kinase</fullName>
    </recommendedName>
</protein>
<reference evidence="1" key="1">
    <citation type="journal article" date="2014" name="Front. Microbiol.">
        <title>High frequency of phylogenetically diverse reductive dehalogenase-homologous genes in deep subseafloor sedimentary metagenomes.</title>
        <authorList>
            <person name="Kawai M."/>
            <person name="Futagami T."/>
            <person name="Toyoda A."/>
            <person name="Takaki Y."/>
            <person name="Nishi S."/>
            <person name="Hori S."/>
            <person name="Arai W."/>
            <person name="Tsubouchi T."/>
            <person name="Morono Y."/>
            <person name="Uchiyama I."/>
            <person name="Ito T."/>
            <person name="Fujiyama A."/>
            <person name="Inagaki F."/>
            <person name="Takami H."/>
        </authorList>
    </citation>
    <scope>NUCLEOTIDE SEQUENCE</scope>
    <source>
        <strain evidence="1">Expedition CK06-06</strain>
    </source>
</reference>
<dbReference type="InterPro" id="IPR018197">
    <property type="entry name" value="Glycerate_kinase_RE-like"/>
</dbReference>
<evidence type="ECO:0000313" key="1">
    <source>
        <dbReference type="EMBL" id="GAH64070.1"/>
    </source>
</evidence>
<dbReference type="AlphaFoldDB" id="X1I450"/>
<dbReference type="EMBL" id="BARU01026548">
    <property type="protein sequence ID" value="GAH64070.1"/>
    <property type="molecule type" value="Genomic_DNA"/>
</dbReference>
<dbReference type="Gene3D" id="3.40.50.10350">
    <property type="entry name" value="Glycerate kinase, domain 1"/>
    <property type="match status" value="1"/>
</dbReference>
<feature type="non-terminal residue" evidence="1">
    <location>
        <position position="1"/>
    </location>
</feature>
<sequence>PLTGPKGAARVYAPQKGATPSMVKRLEKNLKRYASIIKRDLKKDIKDIPGTGAAGGLGAGLIAFLNANLRLGVNIVIETVRLEKHLKNADLVITGEGKMDSQTIYGKTPIGVAKLAKRYNIPVVAIVGEIGEDVEVVYKHGIDGIMTTTPYPMTSTQAIKESSRLIPNASEQLMRLIKIRID</sequence>
<name>X1I450_9ZZZZ</name>
<dbReference type="GO" id="GO:0031388">
    <property type="term" value="P:organic acid phosphorylation"/>
    <property type="evidence" value="ECO:0007669"/>
    <property type="project" value="InterPro"/>
</dbReference>
<evidence type="ECO:0008006" key="2">
    <source>
        <dbReference type="Google" id="ProtNLM"/>
    </source>
</evidence>